<evidence type="ECO:0000313" key="2">
    <source>
        <dbReference type="Proteomes" id="UP000295382"/>
    </source>
</evidence>
<protein>
    <submittedName>
        <fullName evidence="1">Uncharacterized protein</fullName>
    </submittedName>
</protein>
<keyword evidence="2" id="KW-1185">Reference proteome</keyword>
<organism evidence="1 2">
    <name type="scientific">Paucimonas lemoignei</name>
    <name type="common">Pseudomonas lemoignei</name>
    <dbReference type="NCBI Taxonomy" id="29443"/>
    <lineage>
        <taxon>Bacteria</taxon>
        <taxon>Pseudomonadati</taxon>
        <taxon>Pseudomonadota</taxon>
        <taxon>Betaproteobacteria</taxon>
        <taxon>Burkholderiales</taxon>
        <taxon>Burkholderiaceae</taxon>
        <taxon>Paucimonas</taxon>
    </lineage>
</organism>
<dbReference type="OrthoDB" id="8778325at2"/>
<accession>A0A4R3HUN6</accession>
<dbReference type="RefSeq" id="WP_132258664.1">
    <property type="nucleotide sequence ID" value="NZ_SLZQ01000005.1"/>
</dbReference>
<dbReference type="Proteomes" id="UP000295382">
    <property type="component" value="Unassembled WGS sequence"/>
</dbReference>
<reference evidence="1 2" key="1">
    <citation type="submission" date="2019-03" db="EMBL/GenBank/DDBJ databases">
        <title>Genomic Encyclopedia of Type Strains, Phase IV (KMG-IV): sequencing the most valuable type-strain genomes for metagenomic binning, comparative biology and taxonomic classification.</title>
        <authorList>
            <person name="Goeker M."/>
        </authorList>
    </citation>
    <scope>NUCLEOTIDE SEQUENCE [LARGE SCALE GENOMIC DNA]</scope>
    <source>
        <strain evidence="1 2">DSM 7445</strain>
    </source>
</reference>
<proteinExistence type="predicted"/>
<dbReference type="EMBL" id="SLZQ01000005">
    <property type="protein sequence ID" value="TCS36946.1"/>
    <property type="molecule type" value="Genomic_DNA"/>
</dbReference>
<dbReference type="AlphaFoldDB" id="A0A4R3HUN6"/>
<comment type="caution">
    <text evidence="1">The sequence shown here is derived from an EMBL/GenBank/DDBJ whole genome shotgun (WGS) entry which is preliminary data.</text>
</comment>
<name>A0A4R3HUN6_PAULE</name>
<sequence>MEKEDAIVLMRQLSDRLDHAWSLEDLVSPFAEFMAHMQSKVSEEEFAFLGTVGAMLYQRGSSQYDASVEAERLLRKLQSGS</sequence>
<gene>
    <name evidence="1" type="ORF">EDC30_105168</name>
</gene>
<evidence type="ECO:0000313" key="1">
    <source>
        <dbReference type="EMBL" id="TCS36946.1"/>
    </source>
</evidence>